<dbReference type="Proteomes" id="UP001597492">
    <property type="component" value="Unassembled WGS sequence"/>
</dbReference>
<evidence type="ECO:0000313" key="3">
    <source>
        <dbReference type="EMBL" id="MFD2757585.1"/>
    </source>
</evidence>
<dbReference type="PANTHER" id="PTHR40758">
    <property type="entry name" value="CONSERVED PROTEIN"/>
    <property type="match status" value="1"/>
</dbReference>
<dbReference type="InterPro" id="IPR034660">
    <property type="entry name" value="DinB/YfiT-like"/>
</dbReference>
<dbReference type="PANTHER" id="PTHR40758:SF1">
    <property type="entry name" value="CONSERVED PROTEIN"/>
    <property type="match status" value="1"/>
</dbReference>
<evidence type="ECO:0000313" key="4">
    <source>
        <dbReference type="Proteomes" id="UP001597492"/>
    </source>
</evidence>
<dbReference type="NCBIfam" id="TIGR03083">
    <property type="entry name" value="maleylpyruvate isomerase family mycothiol-dependent enzyme"/>
    <property type="match status" value="1"/>
</dbReference>
<dbReference type="SUPFAM" id="SSF109854">
    <property type="entry name" value="DinB/YfiT-like putative metalloenzymes"/>
    <property type="match status" value="1"/>
</dbReference>
<feature type="compositionally biased region" description="Basic and acidic residues" evidence="1">
    <location>
        <begin position="63"/>
        <end position="82"/>
    </location>
</feature>
<protein>
    <submittedName>
        <fullName evidence="3">Maleylpyruvate isomerase N-terminal domain-containing protein</fullName>
    </submittedName>
</protein>
<keyword evidence="3" id="KW-0413">Isomerase</keyword>
<keyword evidence="4" id="KW-1185">Reference proteome</keyword>
<dbReference type="RefSeq" id="WP_019618130.1">
    <property type="nucleotide sequence ID" value="NZ_JBHUNE010000003.1"/>
</dbReference>
<feature type="region of interest" description="Disordered" evidence="1">
    <location>
        <begin position="61"/>
        <end position="82"/>
    </location>
</feature>
<dbReference type="Pfam" id="PF11716">
    <property type="entry name" value="MDMPI_N"/>
    <property type="match status" value="1"/>
</dbReference>
<gene>
    <name evidence="3" type="ORF">ACFSW7_04225</name>
</gene>
<proteinExistence type="predicted"/>
<reference evidence="4" key="1">
    <citation type="journal article" date="2019" name="Int. J. Syst. Evol. Microbiol.">
        <title>The Global Catalogue of Microorganisms (GCM) 10K type strain sequencing project: providing services to taxonomists for standard genome sequencing and annotation.</title>
        <authorList>
            <consortium name="The Broad Institute Genomics Platform"/>
            <consortium name="The Broad Institute Genome Sequencing Center for Infectious Disease"/>
            <person name="Wu L."/>
            <person name="Ma J."/>
        </authorList>
    </citation>
    <scope>NUCLEOTIDE SEQUENCE [LARGE SCALE GENOMIC DNA]</scope>
    <source>
        <strain evidence="4">TISTR 1514</strain>
    </source>
</reference>
<evidence type="ECO:0000256" key="1">
    <source>
        <dbReference type="SAM" id="MobiDB-lite"/>
    </source>
</evidence>
<dbReference type="Gene3D" id="1.20.120.450">
    <property type="entry name" value="dinb family like domain"/>
    <property type="match status" value="1"/>
</dbReference>
<name>A0ABW5UZ23_9MICO</name>
<accession>A0ABW5UZ23</accession>
<comment type="caution">
    <text evidence="3">The sequence shown here is derived from an EMBL/GenBank/DDBJ whole genome shotgun (WGS) entry which is preliminary data.</text>
</comment>
<dbReference type="GO" id="GO:0016853">
    <property type="term" value="F:isomerase activity"/>
    <property type="evidence" value="ECO:0007669"/>
    <property type="project" value="UniProtKB-KW"/>
</dbReference>
<dbReference type="EMBL" id="JBHUNE010000003">
    <property type="protein sequence ID" value="MFD2757585.1"/>
    <property type="molecule type" value="Genomic_DNA"/>
</dbReference>
<sequence length="272" mass="29820">MASATERIAAEADRASATLAATDPNRDVPTCPGWTADDLLWHITEVHEFWASNLATNALTDADAERNDTAKAPRPEGEDAREELLARRERATASLIRELDSRDDAQPAWTWSAADQTVGFTRRMQVHEATMHRVDAELTAGREITPIEREVAADGLGHVTGVMLASSYDWIPEWATLEQVATLTLRPTDGEPLDLELAVWHGTRPRDGEEFSHAVARPLQPEIERGEMPQATASADVASLYLWLWGRPAEVELTGDDAAVAQVDALLVQGID</sequence>
<evidence type="ECO:0000259" key="2">
    <source>
        <dbReference type="Pfam" id="PF11716"/>
    </source>
</evidence>
<feature type="domain" description="Mycothiol-dependent maleylpyruvate isomerase metal-binding" evidence="2">
    <location>
        <begin position="7"/>
        <end position="136"/>
    </location>
</feature>
<organism evidence="3 4">
    <name type="scientific">Gulosibacter faecalis</name>
    <dbReference type="NCBI Taxonomy" id="272240"/>
    <lineage>
        <taxon>Bacteria</taxon>
        <taxon>Bacillati</taxon>
        <taxon>Actinomycetota</taxon>
        <taxon>Actinomycetes</taxon>
        <taxon>Micrococcales</taxon>
        <taxon>Microbacteriaceae</taxon>
        <taxon>Gulosibacter</taxon>
    </lineage>
</organism>
<dbReference type="InterPro" id="IPR024344">
    <property type="entry name" value="MDMPI_metal-binding"/>
</dbReference>
<dbReference type="InterPro" id="IPR017517">
    <property type="entry name" value="Maleyloyr_isom"/>
</dbReference>